<reference evidence="10" key="1">
    <citation type="submission" date="1999-12" db="EMBL/GenBank/DDBJ databases">
        <title>Identification of alpha and beta subunit isoforms of a Phospholipase A2 inhibitor isolated from four species of Elapidae.</title>
        <authorList>
            <person name="Sekuloski S."/>
            <person name="Dunn R.D."/>
            <person name="Broady K.W."/>
        </authorList>
    </citation>
    <scope>NUCLEOTIDE SEQUENCE</scope>
    <source>
        <tissue evidence="10">Liver</tissue>
    </source>
</reference>
<keyword evidence="8" id="KW-0732">Signal</keyword>
<feature type="disulfide bond" evidence="7">
    <location>
        <begin position="25"/>
        <end position="32"/>
    </location>
</feature>
<evidence type="ECO:0000256" key="3">
    <source>
        <dbReference type="ARBA" id="ARBA00022525"/>
    </source>
</evidence>
<sequence>MKSLQIICLLFVLVARGSCRSCEICHNFGKVCESEEAEECASPEDQCGTVLLEISSAPISFRTIHRNCFSSSLCKLEHFDINIGHDSYIRGRIHCCDEEKCEAQQFPGLPLSFPNGYHCPGILGVFSVDSSEHEAICRGTETKCINLAGFRKERYPLDIAYNIKGCTSSCPELRLSNRTHEEHRNELIKVECTDASKITPSE</sequence>
<evidence type="ECO:0000256" key="7">
    <source>
        <dbReference type="PIRSR" id="PIRSR002023-50"/>
    </source>
</evidence>
<feature type="disulfide bond" evidence="7">
    <location>
        <begin position="137"/>
        <end position="166"/>
    </location>
</feature>
<feature type="disulfide bond" evidence="7">
    <location>
        <begin position="170"/>
        <end position="192"/>
    </location>
</feature>
<keyword evidence="3 6" id="KW-0964">Secreted</keyword>
<dbReference type="GO" id="GO:0005576">
    <property type="term" value="C:extracellular region"/>
    <property type="evidence" value="ECO:0007669"/>
    <property type="project" value="UniProtKB-SubCell"/>
</dbReference>
<dbReference type="Gene3D" id="2.10.60.10">
    <property type="entry name" value="CD59"/>
    <property type="match status" value="1"/>
</dbReference>
<keyword evidence="5 7" id="KW-1015">Disulfide bond</keyword>
<feature type="signal peptide" evidence="8">
    <location>
        <begin position="1"/>
        <end position="19"/>
    </location>
</feature>
<feature type="disulfide bond" evidence="7">
    <location>
        <begin position="22"/>
        <end position="47"/>
    </location>
</feature>
<feature type="disulfide bond" evidence="7">
    <location>
        <begin position="74"/>
        <end position="95"/>
    </location>
</feature>
<name>Q78CF8_OXYSU</name>
<evidence type="ECO:0000256" key="2">
    <source>
        <dbReference type="ARBA" id="ARBA00006570"/>
    </source>
</evidence>
<evidence type="ECO:0000256" key="5">
    <source>
        <dbReference type="ARBA" id="ARBA00023157"/>
    </source>
</evidence>
<evidence type="ECO:0000256" key="1">
    <source>
        <dbReference type="ARBA" id="ARBA00004613"/>
    </source>
</evidence>
<dbReference type="InterPro" id="IPR004126">
    <property type="entry name" value="PLipase_A2_inh_N"/>
</dbReference>
<protein>
    <recommendedName>
        <fullName evidence="6">Phospholipase A2 inhibitor</fullName>
    </recommendedName>
</protein>
<keyword evidence="4 6" id="KW-0593">Phospholipase A2 inhibitor</keyword>
<comment type="function">
    <text evidence="6">Inhibits the enzymatic activity of phospholipase A2.</text>
</comment>
<dbReference type="PIRSF" id="PIRSF002023">
    <property type="entry name" value="PLA2_inhib_alpha/gamma"/>
    <property type="match status" value="1"/>
</dbReference>
<evidence type="ECO:0000256" key="6">
    <source>
        <dbReference type="PIRNR" id="PIRNR002023"/>
    </source>
</evidence>
<dbReference type="PANTHER" id="PTHR20914:SF30">
    <property type="entry name" value="LY6_PLAUR DOMAIN CONTAINING 9"/>
    <property type="match status" value="1"/>
</dbReference>
<evidence type="ECO:0000256" key="8">
    <source>
        <dbReference type="SAM" id="SignalP"/>
    </source>
</evidence>
<feature type="disulfide bond" evidence="7">
    <location>
        <begin position="119"/>
        <end position="144"/>
    </location>
</feature>
<dbReference type="PANTHER" id="PTHR20914">
    <property type="entry name" value="LY6/PLAUR DOMAIN-CONTAINING PROTEIN 8"/>
    <property type="match status" value="1"/>
</dbReference>
<organism evidence="10">
    <name type="scientific">Oxyuranus scutellatus</name>
    <name type="common">Coastal taipan</name>
    <dbReference type="NCBI Taxonomy" id="8668"/>
    <lineage>
        <taxon>Eukaryota</taxon>
        <taxon>Metazoa</taxon>
        <taxon>Chordata</taxon>
        <taxon>Craniata</taxon>
        <taxon>Vertebrata</taxon>
        <taxon>Euteleostomi</taxon>
        <taxon>Lepidosauria</taxon>
        <taxon>Squamata</taxon>
        <taxon>Bifurcata</taxon>
        <taxon>Unidentata</taxon>
        <taxon>Episquamata</taxon>
        <taxon>Toxicofera</taxon>
        <taxon>Serpentes</taxon>
        <taxon>Colubroidea</taxon>
        <taxon>Elapidae</taxon>
        <taxon>Hydrophiinae</taxon>
        <taxon>Oxyuranus</taxon>
    </lineage>
</organism>
<feature type="domain" description="UPAR/Ly6" evidence="9">
    <location>
        <begin position="20"/>
        <end position="116"/>
    </location>
</feature>
<dbReference type="EMBL" id="AF211165">
    <property type="protein sequence ID" value="AAF23782.1"/>
    <property type="molecule type" value="mRNA"/>
</dbReference>
<dbReference type="InterPro" id="IPR045860">
    <property type="entry name" value="Snake_toxin-like_sf"/>
</dbReference>
<accession>Q78CF8</accession>
<dbReference type="Pfam" id="PF00021">
    <property type="entry name" value="UPAR_LY6"/>
    <property type="match status" value="1"/>
</dbReference>
<dbReference type="SUPFAM" id="SSF57302">
    <property type="entry name" value="Snake toxin-like"/>
    <property type="match status" value="1"/>
</dbReference>
<comment type="similarity">
    <text evidence="2 6">Belongs to the CNF-like-inhibitor family.</text>
</comment>
<evidence type="ECO:0000313" key="10">
    <source>
        <dbReference type="EMBL" id="AAF23782.1"/>
    </source>
</evidence>
<dbReference type="InterPro" id="IPR050918">
    <property type="entry name" value="CNF-like_PLA2_Inhibitor"/>
</dbReference>
<dbReference type="InterPro" id="IPR016338">
    <property type="entry name" value="PLipase_A2-inh_b-type"/>
</dbReference>
<dbReference type="Pfam" id="PF02988">
    <property type="entry name" value="PLA2_inh"/>
    <property type="match status" value="1"/>
</dbReference>
<dbReference type="InterPro" id="IPR016054">
    <property type="entry name" value="LY6_UPA_recep-like"/>
</dbReference>
<dbReference type="AlphaFoldDB" id="Q78CF8"/>
<feature type="chain" id="PRO_5004286449" description="Phospholipase A2 inhibitor" evidence="8">
    <location>
        <begin position="20"/>
        <end position="202"/>
    </location>
</feature>
<comment type="subcellular location">
    <subcellularLocation>
        <location evidence="1 6">Secreted</location>
    </subcellularLocation>
</comment>
<evidence type="ECO:0000259" key="9">
    <source>
        <dbReference type="SMART" id="SM00134"/>
    </source>
</evidence>
<evidence type="ECO:0000256" key="4">
    <source>
        <dbReference type="ARBA" id="ARBA00023005"/>
    </source>
</evidence>
<dbReference type="GO" id="GO:0019834">
    <property type="term" value="F:phospholipase A2 inhibitor activity"/>
    <property type="evidence" value="ECO:0007669"/>
    <property type="project" value="UniProtKB-UniRule"/>
</dbReference>
<feature type="disulfide bond" evidence="7">
    <location>
        <begin position="96"/>
        <end position="101"/>
    </location>
</feature>
<feature type="disulfide bond" evidence="7">
    <location>
        <begin position="40"/>
        <end position="68"/>
    </location>
</feature>
<proteinExistence type="evidence at transcript level"/>
<dbReference type="SMART" id="SM00134">
    <property type="entry name" value="LU"/>
    <property type="match status" value="1"/>
</dbReference>